<organism evidence="1 2">
    <name type="scientific">Kribbella speibonae</name>
    <dbReference type="NCBI Taxonomy" id="1572660"/>
    <lineage>
        <taxon>Bacteria</taxon>
        <taxon>Bacillati</taxon>
        <taxon>Actinomycetota</taxon>
        <taxon>Actinomycetes</taxon>
        <taxon>Propionibacteriales</taxon>
        <taxon>Kribbellaceae</taxon>
        <taxon>Kribbella</taxon>
    </lineage>
</organism>
<dbReference type="AlphaFoldDB" id="A0A4R0IGJ5"/>
<dbReference type="Proteomes" id="UP000294225">
    <property type="component" value="Unassembled WGS sequence"/>
</dbReference>
<evidence type="ECO:0008006" key="3">
    <source>
        <dbReference type="Google" id="ProtNLM"/>
    </source>
</evidence>
<reference evidence="1 2" key="1">
    <citation type="submission" date="2019-02" db="EMBL/GenBank/DDBJ databases">
        <title>Kribbella capetownensis sp. nov. and Kribbella speibonae sp. nov., isolated from soil.</title>
        <authorList>
            <person name="Curtis S.M."/>
            <person name="Norton I."/>
            <person name="Everest G.J."/>
            <person name="Meyers P.R."/>
        </authorList>
    </citation>
    <scope>NUCLEOTIDE SEQUENCE [LARGE SCALE GENOMIC DNA]</scope>
    <source>
        <strain evidence="1 2">YM55</strain>
    </source>
</reference>
<evidence type="ECO:0000313" key="1">
    <source>
        <dbReference type="EMBL" id="TCC31689.1"/>
    </source>
</evidence>
<evidence type="ECO:0000313" key="2">
    <source>
        <dbReference type="Proteomes" id="UP000294225"/>
    </source>
</evidence>
<comment type="caution">
    <text evidence="1">The sequence shown here is derived from an EMBL/GenBank/DDBJ whole genome shotgun (WGS) entry which is preliminary data.</text>
</comment>
<gene>
    <name evidence="1" type="ORF">E0H92_34645</name>
</gene>
<protein>
    <recommendedName>
        <fullName evidence="3">YokE-like PH domain-containing protein</fullName>
    </recommendedName>
</protein>
<dbReference type="RefSeq" id="WP_131499241.1">
    <property type="nucleotide sequence ID" value="NZ_SJKC01000006.1"/>
</dbReference>
<dbReference type="EMBL" id="SJKC01000006">
    <property type="protein sequence ID" value="TCC31689.1"/>
    <property type="molecule type" value="Genomic_DNA"/>
</dbReference>
<sequence>MRPDIIVAMEAASADVQAKLGGTGLSAMKILDEHLPETERVQHIVSAGVEPLNTVENCALVITDARLLFVNPLPQVLAWNLTQIANVHASLGFMVTTHGGDQTHLGINRSGGNAFVERLHVAMAIAVLRATA</sequence>
<proteinExistence type="predicted"/>
<name>A0A4R0IGJ5_9ACTN</name>
<accession>A0A4R0IGJ5</accession>